<dbReference type="EMBL" id="CP146598">
    <property type="protein sequence ID" value="WWY02693.1"/>
    <property type="molecule type" value="Genomic_DNA"/>
</dbReference>
<feature type="signal peptide" evidence="1">
    <location>
        <begin position="1"/>
        <end position="24"/>
    </location>
</feature>
<reference evidence="3" key="1">
    <citation type="submission" date="2022-10" db="EMBL/GenBank/DDBJ databases">
        <authorList>
            <person name="Boutroux M."/>
        </authorList>
    </citation>
    <scope>NUCLEOTIDE SEQUENCE</scope>
    <source>
        <strain evidence="3">51.81</strain>
    </source>
</reference>
<organism evidence="3">
    <name type="scientific">Neisseria leonii</name>
    <dbReference type="NCBI Taxonomy" id="2995413"/>
    <lineage>
        <taxon>Bacteria</taxon>
        <taxon>Pseudomonadati</taxon>
        <taxon>Pseudomonadota</taxon>
        <taxon>Betaproteobacteria</taxon>
        <taxon>Neisseriales</taxon>
        <taxon>Neisseriaceae</taxon>
        <taxon>Neisseria</taxon>
    </lineage>
</organism>
<feature type="domain" description="LptD C-terminal" evidence="2">
    <location>
        <begin position="303"/>
        <end position="680"/>
    </location>
</feature>
<dbReference type="InterPro" id="IPR050218">
    <property type="entry name" value="LptD"/>
</dbReference>
<gene>
    <name evidence="1" type="primary">lptD</name>
    <name evidence="3" type="ORF">ORY91_000935</name>
    <name evidence="4" type="ORF">V9W64_08295</name>
</gene>
<dbReference type="InterPro" id="IPR007543">
    <property type="entry name" value="LptD_C"/>
</dbReference>
<comment type="function">
    <text evidence="1">Together with LptE, is involved in the assembly of lipopolysaccharide (LPS) at the surface of the outer membrane.</text>
</comment>
<name>A0A9X4E2G9_9NEIS</name>
<sequence precursor="true">MARLFLVKPMVFAVGMALGGTVAAADTPLGRTCLSCSPQDLPAGPEVSVRRSGQAALPQDYTRITADAVEGQSQVKVRASGDVIVERNAQTLNADWVDYDQAGDTVTAGERFVLEDNGAVVSGEKLEYRLDGSSGRAENADMVVEQDGRRLQAASRLAEVAGDGRYQLKDVMFNTCERGDASWYIRADSVEADYGTGIGVAKNARLVFGGVPVMYTPWADFPLNGNRKSGFLVPDLSIGSDGTEVNLPYYFNLAPNYDATLNVGGISSRGMRLGGEFRYLEPAYTGTAAVTWLPYDRRRKQSNRYHLQWQHSQQLAPNLSLGVDYNLVSDDDYARDFYRYDAASNVNYNRQVWLNHQTEIAGGRLESSAMAQNYQTLADKNGYKNKPYAIMPRVSGRWQRHWGGTQADIFAQFTRFDHQERQNGSRSVLYPSISHDFRNSWGHIRPKFGVHYTYYALSGFGSRAARSRSRTLPVFNIDAGLTFERDTALFGRAYLQTLEPRFFYNYIPAKAQNDLPNFDTSENSASYEQLFRENLYSGQDRINAANSLTAALQTRYLDKQSGGERLRAGIGQKYYFTTDNVQLDGSVARTSRSRSDSFGFVEGRLTDSISTHAAVHYNDDQGRVEKMSAGLLYRPQAGKVLSMRYQYGRHEPIYLESNGAYYYGKLRQIDLAAQWPLSRNLYGVARFNYALNVNRALDTVLGLEYRSGCGCWSGSVLAQRYVTGIDANKNSTYKNAVFLTLQLKDLSNIGQKTGDILNRAVPGYVKTNEVVNR</sequence>
<comment type="subcellular location">
    <subcellularLocation>
        <location evidence="1">Cell outer membrane</location>
    </subcellularLocation>
</comment>
<reference evidence="4" key="2">
    <citation type="submission" date="2024-02" db="EMBL/GenBank/DDBJ databases">
        <title>Neisseria leonii sp. nov.</title>
        <authorList>
            <person name="Boutroux M."/>
            <person name="Favre-Rochex S."/>
            <person name="Gorgette O."/>
            <person name="Touak G."/>
            <person name="Muhle E."/>
            <person name="Chesneau O."/>
            <person name="Clermont D."/>
            <person name="Rahi P."/>
        </authorList>
    </citation>
    <scope>NUCLEOTIDE SEQUENCE</scope>
    <source>
        <strain evidence="4">51.81</strain>
    </source>
</reference>
<feature type="chain" id="PRO_5042637099" description="LPS-assembly protein LptD" evidence="1">
    <location>
        <begin position="25"/>
        <end position="773"/>
    </location>
</feature>
<dbReference type="RefSeq" id="WP_274584778.1">
    <property type="nucleotide sequence ID" value="NZ_CP146598.1"/>
</dbReference>
<dbReference type="GO" id="GO:0009279">
    <property type="term" value="C:cell outer membrane"/>
    <property type="evidence" value="ECO:0007669"/>
    <property type="project" value="UniProtKB-SubCell"/>
</dbReference>
<dbReference type="EMBL" id="JAPQFL010000002">
    <property type="protein sequence ID" value="MDD9327529.1"/>
    <property type="molecule type" value="Genomic_DNA"/>
</dbReference>
<keyword evidence="5" id="KW-1185">Reference proteome</keyword>
<evidence type="ECO:0000256" key="1">
    <source>
        <dbReference type="HAMAP-Rule" id="MF_01411"/>
    </source>
</evidence>
<dbReference type="Pfam" id="PF04453">
    <property type="entry name" value="LptD"/>
    <property type="match status" value="1"/>
</dbReference>
<dbReference type="AlphaFoldDB" id="A0A9X4E2G9"/>
<dbReference type="PANTHER" id="PTHR30189">
    <property type="entry name" value="LPS-ASSEMBLY PROTEIN"/>
    <property type="match status" value="1"/>
</dbReference>
<dbReference type="GO" id="GO:1990351">
    <property type="term" value="C:transporter complex"/>
    <property type="evidence" value="ECO:0007669"/>
    <property type="project" value="TreeGrafter"/>
</dbReference>
<evidence type="ECO:0000313" key="4">
    <source>
        <dbReference type="EMBL" id="WWY02693.1"/>
    </source>
</evidence>
<dbReference type="GO" id="GO:0015920">
    <property type="term" value="P:lipopolysaccharide transport"/>
    <property type="evidence" value="ECO:0007669"/>
    <property type="project" value="InterPro"/>
</dbReference>
<dbReference type="PANTHER" id="PTHR30189:SF1">
    <property type="entry name" value="LPS-ASSEMBLY PROTEIN LPTD"/>
    <property type="match status" value="1"/>
</dbReference>
<keyword evidence="1" id="KW-0998">Cell outer membrane</keyword>
<comment type="similarity">
    <text evidence="1">Belongs to the LptD family.</text>
</comment>
<keyword evidence="1" id="KW-0472">Membrane</keyword>
<proteinExistence type="inferred from homology"/>
<dbReference type="HAMAP" id="MF_01411">
    <property type="entry name" value="LPS_assembly_LptD"/>
    <property type="match status" value="1"/>
</dbReference>
<dbReference type="Gene3D" id="2.60.450.10">
    <property type="entry name" value="Lipopolysaccharide (LPS) transport protein A like domain"/>
    <property type="match status" value="1"/>
</dbReference>
<evidence type="ECO:0000313" key="3">
    <source>
        <dbReference type="EMBL" id="MDD9327529.1"/>
    </source>
</evidence>
<keyword evidence="1" id="KW-0732">Signal</keyword>
<evidence type="ECO:0000313" key="5">
    <source>
        <dbReference type="Proteomes" id="UP001149607"/>
    </source>
</evidence>
<protein>
    <recommendedName>
        <fullName evidence="1">LPS-assembly protein LptD</fullName>
    </recommendedName>
</protein>
<accession>A0A9X4E2G9</accession>
<comment type="caution">
    <text evidence="1">Lacks conserved residue(s) required for the propagation of feature annotation.</text>
</comment>
<dbReference type="GO" id="GO:0043165">
    <property type="term" value="P:Gram-negative-bacterium-type cell outer membrane assembly"/>
    <property type="evidence" value="ECO:0007669"/>
    <property type="project" value="UniProtKB-UniRule"/>
</dbReference>
<dbReference type="InterPro" id="IPR020889">
    <property type="entry name" value="LipoPS_assembly_LptD"/>
</dbReference>
<evidence type="ECO:0000259" key="2">
    <source>
        <dbReference type="Pfam" id="PF04453"/>
    </source>
</evidence>
<dbReference type="Proteomes" id="UP001149607">
    <property type="component" value="Chromosome"/>
</dbReference>
<comment type="subunit">
    <text evidence="1">Component of the lipopolysaccharide transport and assembly complex. Interacts with LptE and LptA.</text>
</comment>